<accession>A0A6G9GTX4</accession>
<evidence type="ECO:0000259" key="1">
    <source>
        <dbReference type="Pfam" id="PF14534"/>
    </source>
</evidence>
<dbReference type="KEGG" id="slia:HA039_03645"/>
<gene>
    <name evidence="2" type="ORF">HA039_03645</name>
</gene>
<dbReference type="InterPro" id="IPR027843">
    <property type="entry name" value="DUF4440"/>
</dbReference>
<dbReference type="Pfam" id="PF14534">
    <property type="entry name" value="DUF4440"/>
    <property type="match status" value="1"/>
</dbReference>
<dbReference type="EMBL" id="CP050177">
    <property type="protein sequence ID" value="QIQ01509.1"/>
    <property type="molecule type" value="Genomic_DNA"/>
</dbReference>
<proteinExistence type="predicted"/>
<name>A0A6G9GTX4_9ACTN</name>
<dbReference type="RefSeq" id="WP_167023664.1">
    <property type="nucleotide sequence ID" value="NZ_CP050177.1"/>
</dbReference>
<dbReference type="AlphaFoldDB" id="A0A6G9GTX4"/>
<organism evidence="2 3">
    <name type="scientific">Streptomyces liangshanensis</name>
    <dbReference type="NCBI Taxonomy" id="2717324"/>
    <lineage>
        <taxon>Bacteria</taxon>
        <taxon>Bacillati</taxon>
        <taxon>Actinomycetota</taxon>
        <taxon>Actinomycetes</taxon>
        <taxon>Kitasatosporales</taxon>
        <taxon>Streptomycetaceae</taxon>
        <taxon>Streptomyces</taxon>
    </lineage>
</organism>
<feature type="domain" description="DUF4440" evidence="1">
    <location>
        <begin position="9"/>
        <end position="96"/>
    </location>
</feature>
<evidence type="ECO:0000313" key="3">
    <source>
        <dbReference type="Proteomes" id="UP000501179"/>
    </source>
</evidence>
<dbReference type="InterPro" id="IPR011944">
    <property type="entry name" value="Steroid_delta5-4_isomerase"/>
</dbReference>
<dbReference type="SUPFAM" id="SSF54427">
    <property type="entry name" value="NTF2-like"/>
    <property type="match status" value="1"/>
</dbReference>
<protein>
    <submittedName>
        <fullName evidence="2">SgcJ/EcaC family oxidoreductase</fullName>
    </submittedName>
</protein>
<dbReference type="InterPro" id="IPR032710">
    <property type="entry name" value="NTF2-like_dom_sf"/>
</dbReference>
<evidence type="ECO:0000313" key="2">
    <source>
        <dbReference type="EMBL" id="QIQ01509.1"/>
    </source>
</evidence>
<keyword evidence="3" id="KW-1185">Reference proteome</keyword>
<dbReference type="NCBIfam" id="TIGR02246">
    <property type="entry name" value="SgcJ/EcaC family oxidoreductase"/>
    <property type="match status" value="1"/>
</dbReference>
<reference evidence="2 3" key="1">
    <citation type="submission" date="2020-03" db="EMBL/GenBank/DDBJ databases">
        <title>A novel species.</title>
        <authorList>
            <person name="Gao J."/>
        </authorList>
    </citation>
    <scope>NUCLEOTIDE SEQUENCE [LARGE SCALE GENOMIC DNA]</scope>
    <source>
        <strain evidence="2 3">QMT-12</strain>
    </source>
</reference>
<sequence length="130" mass="13985">MTDDDADAVRALWRLMADGWRHGDAEAFGSVFTEDVAFVSVRGEELRGRAAVVARHAWLFAGAFRSTRLIPDIRLVRPVGGGLTLVHVVTAIEPDGPSTHAQALVAAEESGHRIAAFHNMTVTAPQGEQT</sequence>
<dbReference type="Gene3D" id="3.10.450.50">
    <property type="match status" value="1"/>
</dbReference>
<dbReference type="Proteomes" id="UP000501179">
    <property type="component" value="Chromosome"/>
</dbReference>